<dbReference type="EMBL" id="BAABME010000162">
    <property type="protein sequence ID" value="GAA0140246.1"/>
    <property type="molecule type" value="Genomic_DNA"/>
</dbReference>
<feature type="domain" description="Aminotransferase-like plant mobile" evidence="1">
    <location>
        <begin position="95"/>
        <end position="455"/>
    </location>
</feature>
<dbReference type="AlphaFoldDB" id="A0AAV3NN24"/>
<dbReference type="Pfam" id="PF10536">
    <property type="entry name" value="PMD"/>
    <property type="match status" value="1"/>
</dbReference>
<sequence>MEEEPLVEEKEELMISVHGGKPLKKKAYFLKSNVPQLIDEEEENGNLKLKLPSISPKCKWPLQVNFYCWSCPTRKWETWVENMHKRYEILWKKTGINDAILASVYKIYKNEDLIFNIAERWCSETNTFVFPWGEATVTLEDMMILGGFSVLGCCPFSLPLQEVEKLVGKLKKSEKSYRQWFSCFMGSGNPVEHEAFLAMWLSKFVLPGNEIDKINENVLPIAVHLVRGTRIALAPALLAGIYRDLTLLNGAMSEASKLFGGDDEDSLEIGLWAPMQLVQIWVWERLVPLRPSKWNFIDTGDPRVIRWQAIEQEDTINMRPAIDSVGEAFLWRPYALALDNWVLPRYYRESEEWLPINGKMNDDDDDYDDDDGELESFAQCLRVCELQGIDCKEVYQPHRVAMQFGYDQDLPKWIDSSNKFIEFAWYRPFDDEAFLFFPSRLVEADVSYRYMEWWRNSVLVPADKITGMKRRARKARRPKSVVRNTLRKQSGGGETSLASNLLVNSTNVYCRKDIKLHPVKIEPVCEAYDLSPPGFPSIQHLGRANVPPGIPTKGNRADPIYPPGFPPKQTVANNDVLPPPGFPARQNVSKCEIPPPGVPPKANMTNPMHPPGFPPKQIVAKRDVLPPPGFPARQYVAKCDFYPPGFPLKRKRGVGKASMFMKNRSK</sequence>
<protein>
    <recommendedName>
        <fullName evidence="1">Aminotransferase-like plant mobile domain-containing protein</fullName>
    </recommendedName>
</protein>
<accession>A0AAV3NN24</accession>
<dbReference type="Proteomes" id="UP001454036">
    <property type="component" value="Unassembled WGS sequence"/>
</dbReference>
<evidence type="ECO:0000259" key="1">
    <source>
        <dbReference type="Pfam" id="PF10536"/>
    </source>
</evidence>
<organism evidence="2 3">
    <name type="scientific">Lithospermum erythrorhizon</name>
    <name type="common">Purple gromwell</name>
    <name type="synonym">Lithospermum officinale var. erythrorhizon</name>
    <dbReference type="NCBI Taxonomy" id="34254"/>
    <lineage>
        <taxon>Eukaryota</taxon>
        <taxon>Viridiplantae</taxon>
        <taxon>Streptophyta</taxon>
        <taxon>Embryophyta</taxon>
        <taxon>Tracheophyta</taxon>
        <taxon>Spermatophyta</taxon>
        <taxon>Magnoliopsida</taxon>
        <taxon>eudicotyledons</taxon>
        <taxon>Gunneridae</taxon>
        <taxon>Pentapetalae</taxon>
        <taxon>asterids</taxon>
        <taxon>lamiids</taxon>
        <taxon>Boraginales</taxon>
        <taxon>Boraginaceae</taxon>
        <taxon>Boraginoideae</taxon>
        <taxon>Lithospermeae</taxon>
        <taxon>Lithospermum</taxon>
    </lineage>
</organism>
<comment type="caution">
    <text evidence="2">The sequence shown here is derived from an EMBL/GenBank/DDBJ whole genome shotgun (WGS) entry which is preliminary data.</text>
</comment>
<gene>
    <name evidence="2" type="ORF">LIER_01629</name>
</gene>
<reference evidence="2 3" key="1">
    <citation type="submission" date="2024-01" db="EMBL/GenBank/DDBJ databases">
        <title>The complete chloroplast genome sequence of Lithospermum erythrorhizon: insights into the phylogenetic relationship among Boraginaceae species and the maternal lineages of purple gromwells.</title>
        <authorList>
            <person name="Okada T."/>
            <person name="Watanabe K."/>
        </authorList>
    </citation>
    <scope>NUCLEOTIDE SEQUENCE [LARGE SCALE GENOMIC DNA]</scope>
</reference>
<dbReference type="PANTHER" id="PTHR46033:SF67">
    <property type="entry name" value="AMINOTRANSFERASE-LIKE, PLANT MOBILE DOMAIN FAMILY PROTEIN"/>
    <property type="match status" value="1"/>
</dbReference>
<name>A0AAV3NN24_LITER</name>
<dbReference type="InterPro" id="IPR044824">
    <property type="entry name" value="MAIN-like"/>
</dbReference>
<dbReference type="InterPro" id="IPR019557">
    <property type="entry name" value="AminoTfrase-like_pln_mobile"/>
</dbReference>
<evidence type="ECO:0000313" key="2">
    <source>
        <dbReference type="EMBL" id="GAA0140246.1"/>
    </source>
</evidence>
<proteinExistence type="predicted"/>
<evidence type="ECO:0000313" key="3">
    <source>
        <dbReference type="Proteomes" id="UP001454036"/>
    </source>
</evidence>
<keyword evidence="3" id="KW-1185">Reference proteome</keyword>
<dbReference type="PANTHER" id="PTHR46033">
    <property type="entry name" value="PROTEIN MAIN-LIKE 2"/>
    <property type="match status" value="1"/>
</dbReference>
<dbReference type="GO" id="GO:0010073">
    <property type="term" value="P:meristem maintenance"/>
    <property type="evidence" value="ECO:0007669"/>
    <property type="project" value="InterPro"/>
</dbReference>